<feature type="domain" description="Transcriptional coactivator p15 (PC4) C-terminal" evidence="1">
    <location>
        <begin position="13"/>
        <end position="59"/>
    </location>
</feature>
<dbReference type="GO" id="GO:0006355">
    <property type="term" value="P:regulation of DNA-templated transcription"/>
    <property type="evidence" value="ECO:0007669"/>
    <property type="project" value="InterPro"/>
</dbReference>
<comment type="caution">
    <text evidence="2">The sequence shown here is derived from an EMBL/GenBank/DDBJ whole genome shotgun (WGS) entry which is preliminary data.</text>
</comment>
<dbReference type="InterPro" id="IPR003173">
    <property type="entry name" value="PC4_C"/>
</dbReference>
<gene>
    <name evidence="2" type="ORF">FHR70_003753</name>
</gene>
<sequence length="83" mass="9135">MTDDTLVSTIRKNSREEIRVSLGEFQGHTVAHVRVWFKAADGAMRPSKSGLAFRVDLLPEIARAMCEARDQAESLGLVAPAPR</sequence>
<evidence type="ECO:0000313" key="2">
    <source>
        <dbReference type="EMBL" id="MBB3020667.1"/>
    </source>
</evidence>
<dbReference type="SUPFAM" id="SSF54447">
    <property type="entry name" value="ssDNA-binding transcriptional regulator domain"/>
    <property type="match status" value="1"/>
</dbReference>
<dbReference type="Pfam" id="PF02229">
    <property type="entry name" value="PC4"/>
    <property type="match status" value="1"/>
</dbReference>
<protein>
    <recommendedName>
        <fullName evidence="1">Transcriptional coactivator p15 (PC4) C-terminal domain-containing protein</fullName>
    </recommendedName>
</protein>
<dbReference type="InterPro" id="IPR009044">
    <property type="entry name" value="ssDNA-bd_transcriptional_reg"/>
</dbReference>
<organism evidence="2 3">
    <name type="scientific">Microvirga lupini</name>
    <dbReference type="NCBI Taxonomy" id="420324"/>
    <lineage>
        <taxon>Bacteria</taxon>
        <taxon>Pseudomonadati</taxon>
        <taxon>Pseudomonadota</taxon>
        <taxon>Alphaproteobacteria</taxon>
        <taxon>Hyphomicrobiales</taxon>
        <taxon>Methylobacteriaceae</taxon>
        <taxon>Microvirga</taxon>
    </lineage>
</organism>
<reference evidence="2 3" key="1">
    <citation type="submission" date="2020-08" db="EMBL/GenBank/DDBJ databases">
        <title>The Agave Microbiome: Exploring the role of microbial communities in plant adaptations to desert environments.</title>
        <authorList>
            <person name="Partida-Martinez L.P."/>
        </authorList>
    </citation>
    <scope>NUCLEOTIDE SEQUENCE [LARGE SCALE GENOMIC DNA]</scope>
    <source>
        <strain evidence="2 3">AT3.9</strain>
    </source>
</reference>
<name>A0A7W4VP10_9HYPH</name>
<dbReference type="GO" id="GO:0003677">
    <property type="term" value="F:DNA binding"/>
    <property type="evidence" value="ECO:0007669"/>
    <property type="project" value="InterPro"/>
</dbReference>
<dbReference type="Proteomes" id="UP000532010">
    <property type="component" value="Unassembled WGS sequence"/>
</dbReference>
<dbReference type="RefSeq" id="WP_183452875.1">
    <property type="nucleotide sequence ID" value="NZ_JACHWB010000005.1"/>
</dbReference>
<proteinExistence type="predicted"/>
<dbReference type="Gene3D" id="2.30.31.10">
    <property type="entry name" value="Transcriptional Coactivator Pc4, Chain A"/>
    <property type="match status" value="1"/>
</dbReference>
<keyword evidence="3" id="KW-1185">Reference proteome</keyword>
<accession>A0A7W4VP10</accession>
<dbReference type="EMBL" id="JACHWB010000005">
    <property type="protein sequence ID" value="MBB3020667.1"/>
    <property type="molecule type" value="Genomic_DNA"/>
</dbReference>
<evidence type="ECO:0000313" key="3">
    <source>
        <dbReference type="Proteomes" id="UP000532010"/>
    </source>
</evidence>
<dbReference type="AlphaFoldDB" id="A0A7W4VP10"/>
<evidence type="ECO:0000259" key="1">
    <source>
        <dbReference type="Pfam" id="PF02229"/>
    </source>
</evidence>